<dbReference type="PANTHER" id="PTHR46409">
    <property type="entry name" value="HTH PSQ-TYPE DOMAIN-CONTAINING PROTEIN"/>
    <property type="match status" value="1"/>
</dbReference>
<dbReference type="AlphaFoldDB" id="A0A4Y2N1C7"/>
<gene>
    <name evidence="1" type="ORF">AVEN_211487_1</name>
</gene>
<organism evidence="1 2">
    <name type="scientific">Araneus ventricosus</name>
    <name type="common">Orbweaver spider</name>
    <name type="synonym">Epeira ventricosa</name>
    <dbReference type="NCBI Taxonomy" id="182803"/>
    <lineage>
        <taxon>Eukaryota</taxon>
        <taxon>Metazoa</taxon>
        <taxon>Ecdysozoa</taxon>
        <taxon>Arthropoda</taxon>
        <taxon>Chelicerata</taxon>
        <taxon>Arachnida</taxon>
        <taxon>Araneae</taxon>
        <taxon>Araneomorphae</taxon>
        <taxon>Entelegynae</taxon>
        <taxon>Araneoidea</taxon>
        <taxon>Araneidae</taxon>
        <taxon>Araneus</taxon>
    </lineage>
</organism>
<evidence type="ECO:0000313" key="1">
    <source>
        <dbReference type="EMBL" id="GBN32672.1"/>
    </source>
</evidence>
<sequence>MSRSFSYTSLNYFFYFRLLRDILETFLLNILEQSAVNFRATDYVDLFDWQTFYVTPPPVLRQISSPELLKMIHDDVPMDGWDFIKFPSHSQAVERIMKLVTDSSRKRSWTAEQGLE</sequence>
<dbReference type="Proteomes" id="UP000499080">
    <property type="component" value="Unassembled WGS sequence"/>
</dbReference>
<dbReference type="PANTHER" id="PTHR46409:SF1">
    <property type="entry name" value="HTH PSQ-TYPE DOMAIN-CONTAINING PROTEIN"/>
    <property type="match status" value="1"/>
</dbReference>
<dbReference type="EMBL" id="BGPR01008272">
    <property type="protein sequence ID" value="GBN32672.1"/>
    <property type="molecule type" value="Genomic_DNA"/>
</dbReference>
<reference evidence="1 2" key="1">
    <citation type="journal article" date="2019" name="Sci. Rep.">
        <title>Orb-weaving spider Araneus ventricosus genome elucidates the spidroin gene catalogue.</title>
        <authorList>
            <person name="Kono N."/>
            <person name="Nakamura H."/>
            <person name="Ohtoshi R."/>
            <person name="Moran D.A.P."/>
            <person name="Shinohara A."/>
            <person name="Yoshida Y."/>
            <person name="Fujiwara M."/>
            <person name="Mori M."/>
            <person name="Tomita M."/>
            <person name="Arakawa K."/>
        </authorList>
    </citation>
    <scope>NUCLEOTIDE SEQUENCE [LARGE SCALE GENOMIC DNA]</scope>
</reference>
<proteinExistence type="predicted"/>
<keyword evidence="2" id="KW-1185">Reference proteome</keyword>
<name>A0A4Y2N1C7_ARAVE</name>
<protein>
    <submittedName>
        <fullName evidence="1">Uncharacterized protein</fullName>
    </submittedName>
</protein>
<comment type="caution">
    <text evidence="1">The sequence shown here is derived from an EMBL/GenBank/DDBJ whole genome shotgun (WGS) entry which is preliminary data.</text>
</comment>
<accession>A0A4Y2N1C7</accession>
<evidence type="ECO:0000313" key="2">
    <source>
        <dbReference type="Proteomes" id="UP000499080"/>
    </source>
</evidence>